<dbReference type="AlphaFoldDB" id="A0A1I5U9H2"/>
<dbReference type="InterPro" id="IPR036869">
    <property type="entry name" value="J_dom_sf"/>
</dbReference>
<keyword evidence="4" id="KW-1185">Reference proteome</keyword>
<dbReference type="Gene3D" id="1.10.287.110">
    <property type="entry name" value="DnaJ domain"/>
    <property type="match status" value="1"/>
</dbReference>
<organism evidence="3 4">
    <name type="scientific">Halolamina pelagica</name>
    <dbReference type="NCBI Taxonomy" id="699431"/>
    <lineage>
        <taxon>Archaea</taxon>
        <taxon>Methanobacteriati</taxon>
        <taxon>Methanobacteriota</taxon>
        <taxon>Stenosarchaea group</taxon>
        <taxon>Halobacteria</taxon>
        <taxon>Halobacteriales</taxon>
        <taxon>Haloferacaceae</taxon>
    </lineage>
</organism>
<proteinExistence type="predicted"/>
<dbReference type="InterPro" id="IPR001623">
    <property type="entry name" value="DnaJ_domain"/>
</dbReference>
<dbReference type="Proteomes" id="UP000183769">
    <property type="component" value="Unassembled WGS sequence"/>
</dbReference>
<feature type="region of interest" description="Disordered" evidence="1">
    <location>
        <begin position="1"/>
        <end position="25"/>
    </location>
</feature>
<dbReference type="Pfam" id="PF00226">
    <property type="entry name" value="DnaJ"/>
    <property type="match status" value="1"/>
</dbReference>
<name>A0A1I5U9H2_9EURY</name>
<dbReference type="RefSeq" id="WP_074879270.1">
    <property type="nucleotide sequence ID" value="NZ_FOXI01000012.1"/>
</dbReference>
<accession>A0A1I5U9H2</accession>
<dbReference type="EMBL" id="FOXI01000012">
    <property type="protein sequence ID" value="SFP91910.1"/>
    <property type="molecule type" value="Genomic_DNA"/>
</dbReference>
<evidence type="ECO:0000259" key="2">
    <source>
        <dbReference type="PROSITE" id="PS50076"/>
    </source>
</evidence>
<dbReference type="OrthoDB" id="11397at2157"/>
<evidence type="ECO:0000313" key="3">
    <source>
        <dbReference type="EMBL" id="SFP91910.1"/>
    </source>
</evidence>
<evidence type="ECO:0000313" key="4">
    <source>
        <dbReference type="Proteomes" id="UP000183769"/>
    </source>
</evidence>
<feature type="domain" description="J" evidence="2">
    <location>
        <begin position="142"/>
        <end position="195"/>
    </location>
</feature>
<feature type="compositionally biased region" description="Basic and acidic residues" evidence="1">
    <location>
        <begin position="1"/>
        <end position="23"/>
    </location>
</feature>
<dbReference type="CDD" id="cd06257">
    <property type="entry name" value="DnaJ"/>
    <property type="match status" value="1"/>
</dbReference>
<dbReference type="PROSITE" id="PS50076">
    <property type="entry name" value="DNAJ_2"/>
    <property type="match status" value="1"/>
</dbReference>
<gene>
    <name evidence="3" type="ORF">SAMN05216277_11217</name>
</gene>
<protein>
    <submittedName>
        <fullName evidence="3">DnaJ domain-containing protein</fullName>
    </submittedName>
</protein>
<dbReference type="SUPFAM" id="SSF46565">
    <property type="entry name" value="Chaperone J-domain"/>
    <property type="match status" value="1"/>
</dbReference>
<evidence type="ECO:0000256" key="1">
    <source>
        <dbReference type="SAM" id="MobiDB-lite"/>
    </source>
</evidence>
<reference evidence="4" key="1">
    <citation type="submission" date="2016-10" db="EMBL/GenBank/DDBJ databases">
        <authorList>
            <person name="Varghese N."/>
            <person name="Submissions S."/>
        </authorList>
    </citation>
    <scope>NUCLEOTIDE SEQUENCE [LARGE SCALE GENOMIC DNA]</scope>
    <source>
        <strain evidence="4">CGMCC 1.10329</strain>
    </source>
</reference>
<sequence length="196" mass="21825">MSRLDWPRGWERTPARQREKNPRFDASIATTTDALATEMERMDVDEWRGSIGNTHTKSNGLPLHNANPDDPGFVLRWSDDGEQFAVACDDYSRLRDNLRSVYLWVHETRMRAQRPVKTGDAEFAAARLPSGDDEDALVATAAPHEILEVAPDADEPVVKAAYRQQAKSAHPDQGGDPAEWQRLTDAKEAMLGGESA</sequence>
<dbReference type="SMART" id="SM00271">
    <property type="entry name" value="DnaJ"/>
    <property type="match status" value="1"/>
</dbReference>